<name>A0ABY3WGR9_9MICC</name>
<dbReference type="Proteomes" id="UP000829069">
    <property type="component" value="Plasmid p1"/>
</dbReference>
<dbReference type="InterPro" id="IPR011032">
    <property type="entry name" value="GroES-like_sf"/>
</dbReference>
<evidence type="ECO:0000256" key="1">
    <source>
        <dbReference type="ARBA" id="ARBA00001947"/>
    </source>
</evidence>
<dbReference type="InterPro" id="IPR002328">
    <property type="entry name" value="ADH_Zn_CS"/>
</dbReference>
<evidence type="ECO:0000313" key="8">
    <source>
        <dbReference type="Proteomes" id="UP000829069"/>
    </source>
</evidence>
<dbReference type="InterPro" id="IPR013149">
    <property type="entry name" value="ADH-like_C"/>
</dbReference>
<comment type="similarity">
    <text evidence="5">Belongs to the zinc-containing alcohol dehydrogenase family.</text>
</comment>
<dbReference type="SUPFAM" id="SSF50129">
    <property type="entry name" value="GroES-like"/>
    <property type="match status" value="1"/>
</dbReference>
<dbReference type="SMART" id="SM00829">
    <property type="entry name" value="PKS_ER"/>
    <property type="match status" value="1"/>
</dbReference>
<geneLocation type="plasmid" evidence="7 8">
    <name>p1</name>
</geneLocation>
<reference evidence="7 8" key="1">
    <citation type="submission" date="2022-03" db="EMBL/GenBank/DDBJ databases">
        <title>Isotopic signatures of nitrous oxide derived from detoxification processes.</title>
        <authorList>
            <person name="Behrendt U."/>
            <person name="Buchen C."/>
            <person name="Well R."/>
            <person name="Ulrich A."/>
            <person name="Rohe L."/>
            <person name="Kolb S."/>
            <person name="Schloter M."/>
            <person name="Horn M.A."/>
            <person name="Augustin J."/>
        </authorList>
    </citation>
    <scope>NUCLEOTIDE SEQUENCE [LARGE SCALE GENOMIC DNA]</scope>
    <source>
        <strain evidence="7 8">S4-C24</strain>
        <plasmid evidence="7 8">p1</plasmid>
    </source>
</reference>
<keyword evidence="2 5" id="KW-0479">Metal-binding</keyword>
<dbReference type="SUPFAM" id="SSF51735">
    <property type="entry name" value="NAD(P)-binding Rossmann-fold domains"/>
    <property type="match status" value="1"/>
</dbReference>
<evidence type="ECO:0000256" key="4">
    <source>
        <dbReference type="ARBA" id="ARBA00023002"/>
    </source>
</evidence>
<dbReference type="PANTHER" id="PTHR42813">
    <property type="entry name" value="ZINC-TYPE ALCOHOL DEHYDROGENASE-LIKE"/>
    <property type="match status" value="1"/>
</dbReference>
<dbReference type="PANTHER" id="PTHR42813:SF2">
    <property type="entry name" value="DEHYDROGENASE, ZINC-CONTAINING, PUTATIVE (AFU_ORTHOLOGUE AFUA_2G02810)-RELATED"/>
    <property type="match status" value="1"/>
</dbReference>
<proteinExistence type="inferred from homology"/>
<evidence type="ECO:0000256" key="5">
    <source>
        <dbReference type="RuleBase" id="RU361277"/>
    </source>
</evidence>
<dbReference type="PROSITE" id="PS00059">
    <property type="entry name" value="ADH_ZINC"/>
    <property type="match status" value="1"/>
</dbReference>
<dbReference type="Gene3D" id="3.90.180.10">
    <property type="entry name" value="Medium-chain alcohol dehydrogenases, catalytic domain"/>
    <property type="match status" value="1"/>
</dbReference>
<evidence type="ECO:0000259" key="6">
    <source>
        <dbReference type="SMART" id="SM00829"/>
    </source>
</evidence>
<gene>
    <name evidence="7" type="ORF">MNQ99_18695</name>
</gene>
<dbReference type="InterPro" id="IPR013154">
    <property type="entry name" value="ADH-like_N"/>
</dbReference>
<dbReference type="EMBL" id="CP093327">
    <property type="protein sequence ID" value="UNK47753.1"/>
    <property type="molecule type" value="Genomic_DNA"/>
</dbReference>
<dbReference type="Pfam" id="PF08240">
    <property type="entry name" value="ADH_N"/>
    <property type="match status" value="1"/>
</dbReference>
<evidence type="ECO:0000256" key="2">
    <source>
        <dbReference type="ARBA" id="ARBA00022723"/>
    </source>
</evidence>
<keyword evidence="4" id="KW-0560">Oxidoreductase</keyword>
<accession>A0ABY3WGR9</accession>
<protein>
    <submittedName>
        <fullName evidence="7">Alcohol dehydrogenase catalytic domain-containing protein</fullName>
    </submittedName>
</protein>
<comment type="cofactor">
    <cofactor evidence="1 5">
        <name>Zn(2+)</name>
        <dbReference type="ChEBI" id="CHEBI:29105"/>
    </cofactor>
</comment>
<evidence type="ECO:0000256" key="3">
    <source>
        <dbReference type="ARBA" id="ARBA00022833"/>
    </source>
</evidence>
<keyword evidence="8" id="KW-1185">Reference proteome</keyword>
<dbReference type="Pfam" id="PF00107">
    <property type="entry name" value="ADH_zinc_N"/>
    <property type="match status" value="1"/>
</dbReference>
<organism evidence="7 8">
    <name type="scientific">Arthrobacter sulfonylureivorans</name>
    <dbReference type="NCBI Taxonomy" id="2486855"/>
    <lineage>
        <taxon>Bacteria</taxon>
        <taxon>Bacillati</taxon>
        <taxon>Actinomycetota</taxon>
        <taxon>Actinomycetes</taxon>
        <taxon>Micrococcales</taxon>
        <taxon>Micrococcaceae</taxon>
        <taxon>Arthrobacter</taxon>
    </lineage>
</organism>
<dbReference type="InterPro" id="IPR020843">
    <property type="entry name" value="ER"/>
</dbReference>
<keyword evidence="3 5" id="KW-0862">Zinc</keyword>
<sequence length="350" mass="35765">MKGETTMRSTVCTALGRVEILNVPKPGISHPRDAIVRVTATSICGSDLHMIDHPEMVGSPIGHEFVGVVEETGDGVGGLPLGTRVVGPAAVWCGSCAECRRGNESFCSNGGIFGCGPEFGSLGGAQSEWIRVPFADLALAVIPDSVSDAQALAVGDALSTGWSGVRRVINGPTEVLLVLGCGPIGLSAVSTAKLHGVRHVVAVDLHETRRRLAVELGASAALGSVEEAVVMVRELTGGRGADGVVDAAGAPATIAAAFEALGIGGRIAILGLASKPIEVDFLSLLYKSTTVWAGLGDLTRMGTLLTAIESGVFEPGVMFTETIELGQIVNAYSAIAAGGTDVVKYLVTVP</sequence>
<dbReference type="RefSeq" id="WP_241915452.1">
    <property type="nucleotide sequence ID" value="NZ_CP093327.1"/>
</dbReference>
<evidence type="ECO:0000313" key="7">
    <source>
        <dbReference type="EMBL" id="UNK47753.1"/>
    </source>
</evidence>
<dbReference type="InterPro" id="IPR036291">
    <property type="entry name" value="NAD(P)-bd_dom_sf"/>
</dbReference>
<feature type="domain" description="Enoyl reductase (ER)" evidence="6">
    <location>
        <begin position="16"/>
        <end position="343"/>
    </location>
</feature>
<keyword evidence="7" id="KW-0614">Plasmid</keyword>
<dbReference type="Gene3D" id="3.40.50.720">
    <property type="entry name" value="NAD(P)-binding Rossmann-like Domain"/>
    <property type="match status" value="1"/>
</dbReference>